<gene>
    <name evidence="1" type="ORF">AVDCRST_MAG87-3343</name>
</gene>
<dbReference type="EMBL" id="CADCWJ010000732">
    <property type="protein sequence ID" value="CAA9580893.1"/>
    <property type="molecule type" value="Genomic_DNA"/>
</dbReference>
<name>A0A6J4VKS4_9BACT</name>
<reference evidence="1" key="1">
    <citation type="submission" date="2020-02" db="EMBL/GenBank/DDBJ databases">
        <authorList>
            <person name="Meier V. D."/>
        </authorList>
    </citation>
    <scope>NUCLEOTIDE SEQUENCE</scope>
    <source>
        <strain evidence="1">AVDCRST_MAG87</strain>
    </source>
</reference>
<proteinExistence type="predicted"/>
<dbReference type="AlphaFoldDB" id="A0A6J4VKS4"/>
<protein>
    <submittedName>
        <fullName evidence="1">Uncharacterized protein</fullName>
    </submittedName>
</protein>
<accession>A0A6J4VKS4</accession>
<evidence type="ECO:0000313" key="1">
    <source>
        <dbReference type="EMBL" id="CAA9580893.1"/>
    </source>
</evidence>
<sequence length="250" mass="26756">MLADVPVHIVTGPDAPFAVRNAIPILLAGFSGAPPLLVPSTGESEDSLLSAVRSALHASGLIADACVPAHGPGRVIRAAWATVEIKAPDLPRHRVRVSHVLADASPWIMCDVDAVARTGPFILDVFTRYLHPLDRLRLLADRQRERRAADLNLAVRPAWGVIGGHAGTGYLLAASRDPVAAELFALAMSELMPGPHRSVTGPWEDPVVQRATEIELGVTIPHQIALTIHGDLRGMRPTLDRITGRIGVDF</sequence>
<organism evidence="1">
    <name type="scientific">uncultured Thermomicrobiales bacterium</name>
    <dbReference type="NCBI Taxonomy" id="1645740"/>
    <lineage>
        <taxon>Bacteria</taxon>
        <taxon>Pseudomonadati</taxon>
        <taxon>Thermomicrobiota</taxon>
        <taxon>Thermomicrobia</taxon>
        <taxon>Thermomicrobiales</taxon>
        <taxon>environmental samples</taxon>
    </lineage>
</organism>